<evidence type="ECO:0000259" key="2">
    <source>
        <dbReference type="PROSITE" id="PS00028"/>
    </source>
</evidence>
<evidence type="ECO:0000256" key="1">
    <source>
        <dbReference type="SAM" id="MobiDB-lite"/>
    </source>
</evidence>
<evidence type="ECO:0000313" key="3">
    <source>
        <dbReference type="EMBL" id="KAF7337121.1"/>
    </source>
</evidence>
<organism evidence="3 4">
    <name type="scientific">Mycena venus</name>
    <dbReference type="NCBI Taxonomy" id="2733690"/>
    <lineage>
        <taxon>Eukaryota</taxon>
        <taxon>Fungi</taxon>
        <taxon>Dikarya</taxon>
        <taxon>Basidiomycota</taxon>
        <taxon>Agaricomycotina</taxon>
        <taxon>Agaricomycetes</taxon>
        <taxon>Agaricomycetidae</taxon>
        <taxon>Agaricales</taxon>
        <taxon>Marasmiineae</taxon>
        <taxon>Mycenaceae</taxon>
        <taxon>Mycena</taxon>
    </lineage>
</organism>
<sequence>MLLECTECQLPYYNYEDLMDHYEITHPKLYALSTRLDVRIIKRILNLHQKTYRCPACYRPFPHPALRDAHVELAECDPEDDSDCEREPGTYGTLRRGRVDSIVNKVGRMRRGWKGRAGERRGSVASSSSSESAGSAAAASNAP</sequence>
<dbReference type="EMBL" id="JACAZI010000022">
    <property type="protein sequence ID" value="KAF7337121.1"/>
    <property type="molecule type" value="Genomic_DNA"/>
</dbReference>
<dbReference type="PROSITE" id="PS00028">
    <property type="entry name" value="ZINC_FINGER_C2H2_1"/>
    <property type="match status" value="1"/>
</dbReference>
<proteinExistence type="predicted"/>
<gene>
    <name evidence="3" type="ORF">MVEN_02149900</name>
</gene>
<name>A0A8H7CI32_9AGAR</name>
<reference evidence="3" key="1">
    <citation type="submission" date="2020-05" db="EMBL/GenBank/DDBJ databases">
        <title>Mycena genomes resolve the evolution of fungal bioluminescence.</title>
        <authorList>
            <person name="Tsai I.J."/>
        </authorList>
    </citation>
    <scope>NUCLEOTIDE SEQUENCE</scope>
    <source>
        <strain evidence="3">CCC161011</strain>
    </source>
</reference>
<evidence type="ECO:0000313" key="4">
    <source>
        <dbReference type="Proteomes" id="UP000620124"/>
    </source>
</evidence>
<feature type="region of interest" description="Disordered" evidence="1">
    <location>
        <begin position="110"/>
        <end position="143"/>
    </location>
</feature>
<feature type="domain" description="C2H2-type" evidence="2">
    <location>
        <begin position="5"/>
        <end position="26"/>
    </location>
</feature>
<protein>
    <recommendedName>
        <fullName evidence="2">C2H2-type domain-containing protein</fullName>
    </recommendedName>
</protein>
<keyword evidence="4" id="KW-1185">Reference proteome</keyword>
<dbReference type="Proteomes" id="UP000620124">
    <property type="component" value="Unassembled WGS sequence"/>
</dbReference>
<dbReference type="OrthoDB" id="2962064at2759"/>
<comment type="caution">
    <text evidence="3">The sequence shown here is derived from an EMBL/GenBank/DDBJ whole genome shotgun (WGS) entry which is preliminary data.</text>
</comment>
<feature type="compositionally biased region" description="Low complexity" evidence="1">
    <location>
        <begin position="123"/>
        <end position="143"/>
    </location>
</feature>
<accession>A0A8H7CI32</accession>
<dbReference type="AlphaFoldDB" id="A0A8H7CI32"/>
<dbReference type="InterPro" id="IPR013087">
    <property type="entry name" value="Znf_C2H2_type"/>
</dbReference>